<dbReference type="Pfam" id="PF00294">
    <property type="entry name" value="PfkB"/>
    <property type="match status" value="1"/>
</dbReference>
<dbReference type="OrthoDB" id="8578462at2"/>
<name>A0A1R4IBR8_9ACTN</name>
<dbReference type="AlphaFoldDB" id="A0A1R4IBR8"/>
<evidence type="ECO:0000313" key="5">
    <source>
        <dbReference type="Proteomes" id="UP000188342"/>
    </source>
</evidence>
<dbReference type="EMBL" id="FUKQ01000006">
    <property type="protein sequence ID" value="SJN17282.1"/>
    <property type="molecule type" value="Genomic_DNA"/>
</dbReference>
<dbReference type="InterPro" id="IPR011611">
    <property type="entry name" value="PfkB_dom"/>
</dbReference>
<evidence type="ECO:0000313" key="4">
    <source>
        <dbReference type="EMBL" id="SJN17282.1"/>
    </source>
</evidence>
<reference evidence="4 5" key="1">
    <citation type="submission" date="2017-02" db="EMBL/GenBank/DDBJ databases">
        <authorList>
            <person name="Peterson S.W."/>
        </authorList>
    </citation>
    <scope>NUCLEOTIDE SEQUENCE [LARGE SCALE GENOMIC DNA]</scope>
    <source>
        <strain evidence="4 5">LSP_Lj1</strain>
    </source>
</reference>
<dbReference type="Proteomes" id="UP000188342">
    <property type="component" value="Unassembled WGS sequence"/>
</dbReference>
<sequence>MARVIHTGQALVDEVVEIPALPWRGDNSMATSHHRYAGGATNILVASARTGAASVHAGAHGKGPNGDLIRAAMQEEGIEVSSPVVDDIDTGICFVMIEPSAERTFVTTMGAERLISVESLQTSNPQPGDLVHVTGYSLVVRSSRKPLLEWLESLPEGVIVLLDPGAAFSALPAPVRQRMLALTTVWTSNGDEAYQLTMERDMKTAAAAAAEHLPGGAVAIVRDGREGCAVHVDGQTHLVPGYPQKPVDTNGAGDCHAGVLSAEYITGGDWVEAARRANAASALKVTRRGPATAPTRAEVDAFLAEWERTH</sequence>
<protein>
    <submittedName>
        <fullName evidence="4">Ribokinase</fullName>
        <ecNumber evidence="4">2.7.1.15</ecNumber>
    </submittedName>
</protein>
<dbReference type="EC" id="2.7.1.15" evidence="4"/>
<feature type="domain" description="Carbohydrate kinase PfkB" evidence="3">
    <location>
        <begin position="30"/>
        <end position="292"/>
    </location>
</feature>
<dbReference type="Gene3D" id="3.40.1190.20">
    <property type="match status" value="1"/>
</dbReference>
<keyword evidence="1 4" id="KW-0808">Transferase</keyword>
<accession>A0A1R4IBR8</accession>
<keyword evidence="5" id="KW-1185">Reference proteome</keyword>
<evidence type="ECO:0000259" key="3">
    <source>
        <dbReference type="Pfam" id="PF00294"/>
    </source>
</evidence>
<keyword evidence="2 4" id="KW-0418">Kinase</keyword>
<evidence type="ECO:0000256" key="1">
    <source>
        <dbReference type="ARBA" id="ARBA00022679"/>
    </source>
</evidence>
<gene>
    <name evidence="4" type="ORF">FM114_00905</name>
</gene>
<dbReference type="SUPFAM" id="SSF53613">
    <property type="entry name" value="Ribokinase-like"/>
    <property type="match status" value="1"/>
</dbReference>
<dbReference type="GO" id="GO:0004747">
    <property type="term" value="F:ribokinase activity"/>
    <property type="evidence" value="ECO:0007669"/>
    <property type="project" value="UniProtKB-EC"/>
</dbReference>
<dbReference type="STRING" id="1255658.FM114_00905"/>
<dbReference type="PANTHER" id="PTHR10584">
    <property type="entry name" value="SUGAR KINASE"/>
    <property type="match status" value="1"/>
</dbReference>
<dbReference type="RefSeq" id="WP_094763322.1">
    <property type="nucleotide sequence ID" value="NZ_FUKQ01000006.1"/>
</dbReference>
<dbReference type="InterPro" id="IPR029056">
    <property type="entry name" value="Ribokinase-like"/>
</dbReference>
<proteinExistence type="predicted"/>
<organism evidence="4 5">
    <name type="scientific">Luteococcus japonicus LSP_Lj1</name>
    <dbReference type="NCBI Taxonomy" id="1255658"/>
    <lineage>
        <taxon>Bacteria</taxon>
        <taxon>Bacillati</taxon>
        <taxon>Actinomycetota</taxon>
        <taxon>Actinomycetes</taxon>
        <taxon>Propionibacteriales</taxon>
        <taxon>Propionibacteriaceae</taxon>
        <taxon>Luteococcus</taxon>
    </lineage>
</organism>
<evidence type="ECO:0000256" key="2">
    <source>
        <dbReference type="ARBA" id="ARBA00022777"/>
    </source>
</evidence>
<dbReference type="PANTHER" id="PTHR10584:SF167">
    <property type="entry name" value="PFKB DOMAIN PROTEIN"/>
    <property type="match status" value="1"/>
</dbReference>